<dbReference type="Gene3D" id="1.10.1740.10">
    <property type="match status" value="1"/>
</dbReference>
<dbReference type="PANTHER" id="PTHR43133">
    <property type="entry name" value="RNA POLYMERASE ECF-TYPE SIGMA FACTO"/>
    <property type="match status" value="1"/>
</dbReference>
<gene>
    <name evidence="7" type="ORF">SAMN05880501_11479</name>
</gene>
<keyword evidence="2" id="KW-0805">Transcription regulation</keyword>
<reference evidence="8" key="1">
    <citation type="submission" date="2017-08" db="EMBL/GenBank/DDBJ databases">
        <authorList>
            <person name="Varghese N."/>
            <person name="Submissions S."/>
        </authorList>
    </citation>
    <scope>NUCLEOTIDE SEQUENCE [LARGE SCALE GENOMIC DNA]</scope>
    <source>
        <strain evidence="8">JC22</strain>
    </source>
</reference>
<keyword evidence="8" id="KW-1185">Reference proteome</keyword>
<keyword evidence="4" id="KW-0804">Transcription</keyword>
<evidence type="ECO:0000259" key="6">
    <source>
        <dbReference type="Pfam" id="PF08281"/>
    </source>
</evidence>
<proteinExistence type="inferred from homology"/>
<dbReference type="RefSeq" id="WP_237658458.1">
    <property type="nucleotide sequence ID" value="NZ_OBMQ01000014.1"/>
</dbReference>
<dbReference type="Pfam" id="PF08281">
    <property type="entry name" value="Sigma70_r4_2"/>
    <property type="match status" value="1"/>
</dbReference>
<dbReference type="InterPro" id="IPR039425">
    <property type="entry name" value="RNA_pol_sigma-70-like"/>
</dbReference>
<evidence type="ECO:0000256" key="2">
    <source>
        <dbReference type="ARBA" id="ARBA00023015"/>
    </source>
</evidence>
<dbReference type="InterPro" id="IPR036388">
    <property type="entry name" value="WH-like_DNA-bd_sf"/>
</dbReference>
<dbReference type="InterPro" id="IPR013249">
    <property type="entry name" value="RNA_pol_sigma70_r4_t2"/>
</dbReference>
<dbReference type="PANTHER" id="PTHR43133:SF60">
    <property type="entry name" value="RNA POLYMERASE SIGMA FACTOR SIGV"/>
    <property type="match status" value="1"/>
</dbReference>
<dbReference type="GO" id="GO:0003677">
    <property type="term" value="F:DNA binding"/>
    <property type="evidence" value="ECO:0007669"/>
    <property type="project" value="InterPro"/>
</dbReference>
<protein>
    <submittedName>
        <fullName evidence="7">RNA polymerase sigma-70 factor</fullName>
    </submittedName>
</protein>
<evidence type="ECO:0000256" key="4">
    <source>
        <dbReference type="ARBA" id="ARBA00023163"/>
    </source>
</evidence>
<dbReference type="Gene3D" id="1.10.10.10">
    <property type="entry name" value="Winged helix-like DNA-binding domain superfamily/Winged helix DNA-binding domain"/>
    <property type="match status" value="1"/>
</dbReference>
<evidence type="ECO:0000259" key="5">
    <source>
        <dbReference type="Pfam" id="PF04542"/>
    </source>
</evidence>
<dbReference type="CDD" id="cd06171">
    <property type="entry name" value="Sigma70_r4"/>
    <property type="match status" value="1"/>
</dbReference>
<dbReference type="InterPro" id="IPR007627">
    <property type="entry name" value="RNA_pol_sigma70_r2"/>
</dbReference>
<evidence type="ECO:0000256" key="3">
    <source>
        <dbReference type="ARBA" id="ARBA00023082"/>
    </source>
</evidence>
<dbReference type="InterPro" id="IPR013324">
    <property type="entry name" value="RNA_pol_sigma_r3/r4-like"/>
</dbReference>
<organism evidence="7 8">
    <name type="scientific">Ureibacillus xyleni</name>
    <dbReference type="NCBI Taxonomy" id="614648"/>
    <lineage>
        <taxon>Bacteria</taxon>
        <taxon>Bacillati</taxon>
        <taxon>Bacillota</taxon>
        <taxon>Bacilli</taxon>
        <taxon>Bacillales</taxon>
        <taxon>Caryophanaceae</taxon>
        <taxon>Ureibacillus</taxon>
    </lineage>
</organism>
<accession>A0A285TJU1</accession>
<dbReference type="InterPro" id="IPR014284">
    <property type="entry name" value="RNA_pol_sigma-70_dom"/>
</dbReference>
<feature type="domain" description="RNA polymerase sigma factor 70 region 4 type 2" evidence="6">
    <location>
        <begin position="96"/>
        <end position="147"/>
    </location>
</feature>
<sequence length="162" mass="19563">MMIEEHAEHMLQLAYFYTKDHYSAEDIVQEVFIKFMNAQYDERGNLRAFLSRMTINQSKDYIKSWAYKKIQLKEKWTVERVKKRKDGLLVENEKTLIGEAILELPLLYREPIILYYFQELSIHEIAILLHTSENTIKTRLKRAREKLKSLLKDEVWEVLEHE</sequence>
<evidence type="ECO:0000313" key="8">
    <source>
        <dbReference type="Proteomes" id="UP000219636"/>
    </source>
</evidence>
<dbReference type="AlphaFoldDB" id="A0A285TJU1"/>
<comment type="similarity">
    <text evidence="1">Belongs to the sigma-70 factor family. ECF subfamily.</text>
</comment>
<dbReference type="SUPFAM" id="SSF88946">
    <property type="entry name" value="Sigma2 domain of RNA polymerase sigma factors"/>
    <property type="match status" value="1"/>
</dbReference>
<dbReference type="InterPro" id="IPR013325">
    <property type="entry name" value="RNA_pol_sigma_r2"/>
</dbReference>
<dbReference type="GO" id="GO:0006352">
    <property type="term" value="P:DNA-templated transcription initiation"/>
    <property type="evidence" value="ECO:0007669"/>
    <property type="project" value="InterPro"/>
</dbReference>
<dbReference type="NCBIfam" id="TIGR02937">
    <property type="entry name" value="sigma70-ECF"/>
    <property type="match status" value="1"/>
</dbReference>
<dbReference type="SUPFAM" id="SSF88659">
    <property type="entry name" value="Sigma3 and sigma4 domains of RNA polymerase sigma factors"/>
    <property type="match status" value="1"/>
</dbReference>
<dbReference type="Pfam" id="PF04542">
    <property type="entry name" value="Sigma70_r2"/>
    <property type="match status" value="1"/>
</dbReference>
<feature type="domain" description="RNA polymerase sigma-70 region 2" evidence="5">
    <location>
        <begin position="2"/>
        <end position="64"/>
    </location>
</feature>
<keyword evidence="3" id="KW-0731">Sigma factor</keyword>
<dbReference type="EMBL" id="OBMQ01000014">
    <property type="protein sequence ID" value="SOC22703.1"/>
    <property type="molecule type" value="Genomic_DNA"/>
</dbReference>
<dbReference type="GO" id="GO:0016987">
    <property type="term" value="F:sigma factor activity"/>
    <property type="evidence" value="ECO:0007669"/>
    <property type="project" value="UniProtKB-KW"/>
</dbReference>
<evidence type="ECO:0000313" key="7">
    <source>
        <dbReference type="EMBL" id="SOC22703.1"/>
    </source>
</evidence>
<evidence type="ECO:0000256" key="1">
    <source>
        <dbReference type="ARBA" id="ARBA00010641"/>
    </source>
</evidence>
<name>A0A285TJU1_9BACL</name>
<dbReference type="Proteomes" id="UP000219636">
    <property type="component" value="Unassembled WGS sequence"/>
</dbReference>